<dbReference type="InterPro" id="IPR000086">
    <property type="entry name" value="NUDIX_hydrolase_dom"/>
</dbReference>
<gene>
    <name evidence="2" type="ORF">FPE01S_01_01500</name>
</gene>
<dbReference type="Pfam" id="PF12535">
    <property type="entry name" value="Nudix_N"/>
    <property type="match status" value="1"/>
</dbReference>
<dbReference type="PROSITE" id="PS51462">
    <property type="entry name" value="NUDIX"/>
    <property type="match status" value="1"/>
</dbReference>
<dbReference type="Proteomes" id="UP000033121">
    <property type="component" value="Unassembled WGS sequence"/>
</dbReference>
<comment type="caution">
    <text evidence="2">The sequence shown here is derived from an EMBL/GenBank/DDBJ whole genome shotgun (WGS) entry which is preliminary data.</text>
</comment>
<dbReference type="Pfam" id="PF00293">
    <property type="entry name" value="NUDIX"/>
    <property type="match status" value="1"/>
</dbReference>
<dbReference type="PANTHER" id="PTHR43736">
    <property type="entry name" value="ADP-RIBOSE PYROPHOSPHATASE"/>
    <property type="match status" value="1"/>
</dbReference>
<dbReference type="Gene3D" id="3.90.79.10">
    <property type="entry name" value="Nucleoside Triphosphate Pyrophosphohydrolase"/>
    <property type="match status" value="1"/>
</dbReference>
<dbReference type="Gene3D" id="6.10.250.1120">
    <property type="match status" value="1"/>
</dbReference>
<accession>A0A0E9MUH5</accession>
<feature type="domain" description="Nudix hydrolase" evidence="1">
    <location>
        <begin position="64"/>
        <end position="192"/>
    </location>
</feature>
<evidence type="ECO:0000259" key="1">
    <source>
        <dbReference type="PROSITE" id="PS51462"/>
    </source>
</evidence>
<evidence type="ECO:0000313" key="2">
    <source>
        <dbReference type="EMBL" id="GAO41138.1"/>
    </source>
</evidence>
<proteinExistence type="predicted"/>
<dbReference type="EMBL" id="BBWV01000001">
    <property type="protein sequence ID" value="GAO41138.1"/>
    <property type="molecule type" value="Genomic_DNA"/>
</dbReference>
<reference evidence="2 3" key="1">
    <citation type="submission" date="2015-04" db="EMBL/GenBank/DDBJ databases">
        <title>Whole genome shotgun sequence of Flavihumibacter petaseus NBRC 106054.</title>
        <authorList>
            <person name="Miyazawa S."/>
            <person name="Hosoyama A."/>
            <person name="Hashimoto M."/>
            <person name="Noguchi M."/>
            <person name="Tsuchikane K."/>
            <person name="Ohji S."/>
            <person name="Yamazoe A."/>
            <person name="Ichikawa N."/>
            <person name="Kimura A."/>
            <person name="Fujita N."/>
        </authorList>
    </citation>
    <scope>NUCLEOTIDE SEQUENCE [LARGE SCALE GENOMIC DNA]</scope>
    <source>
        <strain evidence="2 3">NBRC 106054</strain>
    </source>
</reference>
<sequence length="205" mass="23372">MNVWEKIKRLNALADTGLLYSANPYDRERYEEIKELSLQLMQEYTGGDAESFRNLFEHPKDYPTAKVDIRALILSDDNKKVLLVQEALDGKWSIPGGWADIGYSPRETVVKECQEETGLQVDPVRLLAVWDKKMHPHPPQAFYVYKLIFLCAVTGGQLQKGFDVLDINWFPLDELPMMSEDRILAQQIRKLAAHAIAGATHTLVD</sequence>
<dbReference type="InterPro" id="IPR059176">
    <property type="entry name" value="UDP-X_N"/>
</dbReference>
<dbReference type="PANTHER" id="PTHR43736:SF1">
    <property type="entry name" value="DIHYDRONEOPTERIN TRIPHOSPHATE DIPHOSPHATASE"/>
    <property type="match status" value="1"/>
</dbReference>
<dbReference type="STRING" id="1220578.FPE01S_01_01500"/>
<name>A0A0E9MUH5_9BACT</name>
<keyword evidence="3" id="KW-1185">Reference proteome</keyword>
<evidence type="ECO:0000313" key="3">
    <source>
        <dbReference type="Proteomes" id="UP000033121"/>
    </source>
</evidence>
<organism evidence="2 3">
    <name type="scientific">Flavihumibacter petaseus NBRC 106054</name>
    <dbReference type="NCBI Taxonomy" id="1220578"/>
    <lineage>
        <taxon>Bacteria</taxon>
        <taxon>Pseudomonadati</taxon>
        <taxon>Bacteroidota</taxon>
        <taxon>Chitinophagia</taxon>
        <taxon>Chitinophagales</taxon>
        <taxon>Chitinophagaceae</taxon>
        <taxon>Flavihumibacter</taxon>
    </lineage>
</organism>
<dbReference type="InterPro" id="IPR015797">
    <property type="entry name" value="NUDIX_hydrolase-like_dom_sf"/>
</dbReference>
<dbReference type="OrthoDB" id="9804442at2"/>
<dbReference type="AlphaFoldDB" id="A0A0E9MUH5"/>
<protein>
    <submittedName>
        <fullName evidence="2">Putative ADP-ribose pyrophosphatase</fullName>
    </submittedName>
</protein>
<dbReference type="RefSeq" id="WP_046367054.1">
    <property type="nucleotide sequence ID" value="NZ_BBWV01000001.1"/>
</dbReference>
<dbReference type="SUPFAM" id="SSF55811">
    <property type="entry name" value="Nudix"/>
    <property type="match status" value="1"/>
</dbReference>